<gene>
    <name evidence="4" type="ORF">IO89_12225</name>
</gene>
<proteinExistence type="predicted"/>
<dbReference type="PANTHER" id="PTHR48081:SF9">
    <property type="entry name" value="CARBOXYLESTERASE"/>
    <property type="match status" value="1"/>
</dbReference>
<dbReference type="EMBL" id="JPLY01000004">
    <property type="protein sequence ID" value="KFC20987.1"/>
    <property type="molecule type" value="Genomic_DNA"/>
</dbReference>
<feature type="chain" id="PRO_5001786875" evidence="2">
    <location>
        <begin position="20"/>
        <end position="279"/>
    </location>
</feature>
<dbReference type="InterPro" id="IPR029058">
    <property type="entry name" value="AB_hydrolase_fold"/>
</dbReference>
<dbReference type="STRING" id="421072.SAMN04488097_0328"/>
<evidence type="ECO:0000256" key="2">
    <source>
        <dbReference type="SAM" id="SignalP"/>
    </source>
</evidence>
<dbReference type="AlphaFoldDB" id="A0A085BEU2"/>
<comment type="caution">
    <text evidence="4">The sequence shown here is derived from an EMBL/GenBank/DDBJ whole genome shotgun (WGS) entry which is preliminary data.</text>
</comment>
<evidence type="ECO:0000313" key="5">
    <source>
        <dbReference type="Proteomes" id="UP000028623"/>
    </source>
</evidence>
<dbReference type="PANTHER" id="PTHR48081">
    <property type="entry name" value="AB HYDROLASE SUPERFAMILY PROTEIN C4A8.06C"/>
    <property type="match status" value="1"/>
</dbReference>
<dbReference type="SUPFAM" id="SSF53474">
    <property type="entry name" value="alpha/beta-Hydrolases"/>
    <property type="match status" value="1"/>
</dbReference>
<dbReference type="GO" id="GO:0016787">
    <property type="term" value="F:hydrolase activity"/>
    <property type="evidence" value="ECO:0007669"/>
    <property type="project" value="UniProtKB-KW"/>
</dbReference>
<protein>
    <submittedName>
        <fullName evidence="4">Lipase</fullName>
    </submittedName>
</protein>
<keyword evidence="1" id="KW-0378">Hydrolase</keyword>
<feature type="signal peptide" evidence="2">
    <location>
        <begin position="1"/>
        <end position="19"/>
    </location>
</feature>
<dbReference type="Proteomes" id="UP000028623">
    <property type="component" value="Unassembled WGS sequence"/>
</dbReference>
<keyword evidence="2" id="KW-0732">Signal</keyword>
<sequence length="279" mass="31579">MLRKHLSLILILVFAISFAQTEYKTENNISYYPENISKKDAYISSQCKLNFYYPTNVKNFSTVIWFHGGGLTGGSNELPKELLNENIAVVSVEYRLAPKVKAPAYIEDAAAATAWVFENIEKYGGNKNLIFQSGHSAGGYLGMMITLDKKYLQKYKIDANEIAGLIPFSGQAITHFQIRKEKGIAELQPTIDEYAPLFHVRKDAPPIVLITGDRNLELFGRYEENAYLARMLELVKHPSVKLLEEDGFDHVSMAKPGFPLLLKEIRELSKKIKTQKNIK</sequence>
<dbReference type="InterPro" id="IPR049492">
    <property type="entry name" value="BD-FAE-like_dom"/>
</dbReference>
<dbReference type="eggNOG" id="COG0657">
    <property type="taxonomic scope" value="Bacteria"/>
</dbReference>
<reference evidence="4 5" key="1">
    <citation type="submission" date="2014-07" db="EMBL/GenBank/DDBJ databases">
        <title>Epilithonimonas lactis LMG 22401 Genome.</title>
        <authorList>
            <person name="Pipes S.E."/>
            <person name="Stropko S.J."/>
        </authorList>
    </citation>
    <scope>NUCLEOTIDE SEQUENCE [LARGE SCALE GENOMIC DNA]</scope>
    <source>
        <strain evidence="4 5">LMG 24401</strain>
    </source>
</reference>
<keyword evidence="5" id="KW-1185">Reference proteome</keyword>
<evidence type="ECO:0000256" key="1">
    <source>
        <dbReference type="ARBA" id="ARBA00022801"/>
    </source>
</evidence>
<accession>A0A085BEU2</accession>
<name>A0A085BEU2_9FLAO</name>
<organism evidence="4 5">
    <name type="scientific">Epilithonimonas lactis</name>
    <dbReference type="NCBI Taxonomy" id="421072"/>
    <lineage>
        <taxon>Bacteria</taxon>
        <taxon>Pseudomonadati</taxon>
        <taxon>Bacteroidota</taxon>
        <taxon>Flavobacteriia</taxon>
        <taxon>Flavobacteriales</taxon>
        <taxon>Weeksellaceae</taxon>
        <taxon>Chryseobacterium group</taxon>
        <taxon>Epilithonimonas</taxon>
    </lineage>
</organism>
<evidence type="ECO:0000259" key="3">
    <source>
        <dbReference type="Pfam" id="PF20434"/>
    </source>
</evidence>
<dbReference type="Gene3D" id="3.40.50.1820">
    <property type="entry name" value="alpha/beta hydrolase"/>
    <property type="match status" value="1"/>
</dbReference>
<feature type="domain" description="BD-FAE-like" evidence="3">
    <location>
        <begin position="49"/>
        <end position="213"/>
    </location>
</feature>
<dbReference type="RefSeq" id="WP_034976673.1">
    <property type="nucleotide sequence ID" value="NZ_JPLY01000004.1"/>
</dbReference>
<dbReference type="OrthoDB" id="9777975at2"/>
<evidence type="ECO:0000313" key="4">
    <source>
        <dbReference type="EMBL" id="KFC20987.1"/>
    </source>
</evidence>
<dbReference type="InterPro" id="IPR050300">
    <property type="entry name" value="GDXG_lipolytic_enzyme"/>
</dbReference>
<dbReference type="Pfam" id="PF20434">
    <property type="entry name" value="BD-FAE"/>
    <property type="match status" value="1"/>
</dbReference>